<dbReference type="OrthoDB" id="47375at2759"/>
<organism evidence="5 6">
    <name type="scientific">Venturia effusa</name>
    <dbReference type="NCBI Taxonomy" id="50376"/>
    <lineage>
        <taxon>Eukaryota</taxon>
        <taxon>Fungi</taxon>
        <taxon>Dikarya</taxon>
        <taxon>Ascomycota</taxon>
        <taxon>Pezizomycotina</taxon>
        <taxon>Dothideomycetes</taxon>
        <taxon>Pleosporomycetidae</taxon>
        <taxon>Venturiales</taxon>
        <taxon>Venturiaceae</taxon>
        <taxon>Venturia</taxon>
    </lineage>
</organism>
<dbReference type="PANTHER" id="PTHR10730:SF53">
    <property type="entry name" value="GLYCOSYLTRANSFERASE 25 FAMILY MEMBER"/>
    <property type="match status" value="1"/>
</dbReference>
<evidence type="ECO:0000256" key="1">
    <source>
        <dbReference type="ARBA" id="ARBA00006721"/>
    </source>
</evidence>
<evidence type="ECO:0000313" key="6">
    <source>
        <dbReference type="Proteomes" id="UP000316270"/>
    </source>
</evidence>
<dbReference type="GO" id="GO:0016740">
    <property type="term" value="F:transferase activity"/>
    <property type="evidence" value="ECO:0007669"/>
    <property type="project" value="UniProtKB-KW"/>
</dbReference>
<proteinExistence type="inferred from homology"/>
<evidence type="ECO:0000256" key="2">
    <source>
        <dbReference type="ARBA" id="ARBA00022676"/>
    </source>
</evidence>
<reference evidence="5 6" key="1">
    <citation type="submission" date="2019-07" db="EMBL/GenBank/DDBJ databases">
        <title>Finished genome of Venturia effusa.</title>
        <authorList>
            <person name="Young C.A."/>
            <person name="Cox M.P."/>
            <person name="Ganley A.R.D."/>
            <person name="David W.J."/>
        </authorList>
    </citation>
    <scope>NUCLEOTIDE SEQUENCE [LARGE SCALE GENOMIC DNA]</scope>
    <source>
        <strain evidence="6">albino</strain>
    </source>
</reference>
<feature type="region of interest" description="Disordered" evidence="4">
    <location>
        <begin position="327"/>
        <end position="348"/>
    </location>
</feature>
<keyword evidence="3" id="KW-0808">Transferase</keyword>
<dbReference type="AlphaFoldDB" id="A0A517KZD1"/>
<evidence type="ECO:0000256" key="4">
    <source>
        <dbReference type="SAM" id="MobiDB-lite"/>
    </source>
</evidence>
<evidence type="ECO:0008006" key="7">
    <source>
        <dbReference type="Google" id="ProtNLM"/>
    </source>
</evidence>
<evidence type="ECO:0000313" key="5">
    <source>
        <dbReference type="EMBL" id="QDS68738.1"/>
    </source>
</evidence>
<sequence>MLMYRTQVIALAAVLLVSLFFFSLSQYSSFSPNFSSRASSTAPNSATGLLKDIYNETLGFQKILAISLPSRTDHRDAFVLSTAVTGIKGSFVDGVAGKDVLDKVLPPGDANAFTVGVVDQDLTSALIMEDDVDWDIRVKSQLYEFAGAVNLLTQPLAHGNSEYADPTFPTPREGSSVHTEMHPGPNLSTVPPKLSPYGDDWDVLWIGHCGARFPSMEQDPTLPQGRALLTDPTVPSQQHVFIGFGSDEILRAYPNHTRAISHTAEGVCTLAYAVSQRAARQILFDVGLRALQNPFDIMLRKYCDGLDGRKVRKCYTAQPSYMAHHRAAGKASKSSDIQDLEGKEEGEAQSTNAYTFNVRLSTKMNLQKLVDGDTDFVDQWPDEREGMNKITW</sequence>
<feature type="region of interest" description="Disordered" evidence="4">
    <location>
        <begin position="167"/>
        <end position="191"/>
    </location>
</feature>
<dbReference type="STRING" id="50376.A0A517KZD1"/>
<dbReference type="EMBL" id="CP042186">
    <property type="protein sequence ID" value="QDS68738.1"/>
    <property type="molecule type" value="Genomic_DNA"/>
</dbReference>
<accession>A0A517KZD1</accession>
<keyword evidence="6" id="KW-1185">Reference proteome</keyword>
<gene>
    <name evidence="5" type="ORF">FKW77_004538</name>
</gene>
<protein>
    <recommendedName>
        <fullName evidence="7">Glycosyltransferase family 25 protein</fullName>
    </recommendedName>
</protein>
<evidence type="ECO:0000256" key="3">
    <source>
        <dbReference type="ARBA" id="ARBA00022679"/>
    </source>
</evidence>
<keyword evidence="2" id="KW-0328">Glycosyltransferase</keyword>
<comment type="similarity">
    <text evidence="1">Belongs to the glycosyltransferase 25 family.</text>
</comment>
<name>A0A517KZD1_9PEZI</name>
<dbReference type="InterPro" id="IPR050757">
    <property type="entry name" value="Collagen_mod_GT25"/>
</dbReference>
<dbReference type="PANTHER" id="PTHR10730">
    <property type="entry name" value="PROCOLLAGEN-LYSINE,2-OXOGLUTARATE 5-DIOXYGENASE/GLYCOSYLTRANSFERASE 25 FAMILY MEMBER"/>
    <property type="match status" value="1"/>
</dbReference>
<dbReference type="Proteomes" id="UP000316270">
    <property type="component" value="Chromosome 2"/>
</dbReference>